<comment type="similarity">
    <text evidence="3 10">Belongs to the thiolase-like superfamily. Thiolase family.</text>
</comment>
<name>A0AAW8AZZ6_ACILW</name>
<keyword evidence="7 10" id="KW-0012">Acyltransferase</keyword>
<dbReference type="AlphaFoldDB" id="A0AAW8AZZ6"/>
<sequence length="389" mass="40358">MIVIVDAVRTAMGGFQGSLSSCTAPDLGAVVIKEAVARAGLAANDIDEVIMGCVLPAGLKQGPARQAMRQAGLPDSTGATTINKICGSGMKAVMQAADAIKAGSAEIVVAGGMESMSNAPYLMDKARAGFRMGHGKVIDHMFQEGLEDAETGLSMGILAQEMADKKGYTREQQDDYAIGSLNKAVTAVQQGFFKDEIVPVNVSSRKGDVVVEQDEQPLNAKVDKIPTLRPAFKKDGTITAANASSISDGASALVITSSEIAAQRNLKPLANIVAYASHSQHPSEFTIAPVGAIEKVLKKTGWDAQDVDLWEINEAFAMVTMLAIDGFKLDPAKVNINGGACALGHPLGSSGSRIIVTLIHALKRTGGKKGIASLCIGGGEATAIAVELV</sequence>
<evidence type="ECO:0000256" key="3">
    <source>
        <dbReference type="ARBA" id="ARBA00010982"/>
    </source>
</evidence>
<dbReference type="InterPro" id="IPR002155">
    <property type="entry name" value="Thiolase"/>
</dbReference>
<comment type="pathway">
    <text evidence="2">Aromatic compound metabolism; beta-ketoadipate pathway; acetyl-CoA and succinyl-CoA from 3-oxoadipate: step 2/2.</text>
</comment>
<dbReference type="PANTHER" id="PTHR18919:SF164">
    <property type="entry name" value="ACETYL-COA ACETYLTRANSFERASE"/>
    <property type="match status" value="1"/>
</dbReference>
<evidence type="ECO:0000313" key="14">
    <source>
        <dbReference type="Proteomes" id="UP001242129"/>
    </source>
</evidence>
<dbReference type="CDD" id="cd00751">
    <property type="entry name" value="thiolase"/>
    <property type="match status" value="1"/>
</dbReference>
<evidence type="ECO:0000256" key="4">
    <source>
        <dbReference type="ARBA" id="ARBA00012233"/>
    </source>
</evidence>
<dbReference type="Proteomes" id="UP001242129">
    <property type="component" value="Unassembled WGS sequence"/>
</dbReference>
<reference evidence="13" key="1">
    <citation type="submission" date="2023-07" db="EMBL/GenBank/DDBJ databases">
        <title>Dynamics of blaOXA-23 gene transmission in Acinetobacter spp. from contaminated veterinary surfaces.</title>
        <authorList>
            <person name="Moreira Da Silva J."/>
            <person name="Menezes J."/>
            <person name="Fernandes L."/>
            <person name="Marques C."/>
            <person name="Amaral A."/>
            <person name="Timofte D."/>
            <person name="Pomba C."/>
        </authorList>
    </citation>
    <scope>NUCLEOTIDE SEQUENCE</scope>
    <source>
        <strain evidence="13">CMVB11Z4A1</strain>
    </source>
</reference>
<feature type="domain" description="Thiolase N-terminal" evidence="11">
    <location>
        <begin position="2"/>
        <end position="258"/>
    </location>
</feature>
<comment type="function">
    <text evidence="1">Catalyzes thiolytic cleavage of beta-ketoadipyl-CoA to succinyl-CoA and acetyl-CoA.</text>
</comment>
<evidence type="ECO:0000256" key="7">
    <source>
        <dbReference type="ARBA" id="ARBA00023315"/>
    </source>
</evidence>
<dbReference type="GO" id="GO:0044281">
    <property type="term" value="P:small molecule metabolic process"/>
    <property type="evidence" value="ECO:0007669"/>
    <property type="project" value="UniProtKB-ARBA"/>
</dbReference>
<keyword evidence="6 10" id="KW-0808">Transferase</keyword>
<evidence type="ECO:0000256" key="1">
    <source>
        <dbReference type="ARBA" id="ARBA00003720"/>
    </source>
</evidence>
<protein>
    <recommendedName>
        <fullName evidence="5">Beta-ketoadipyl-CoA thiolase</fullName>
        <ecNumber evidence="4">2.3.1.174</ecNumber>
    </recommendedName>
    <alternativeName>
        <fullName evidence="8">3-oxoadipyl-CoA thiolase</fullName>
    </alternativeName>
</protein>
<accession>A0AAW8AZZ6</accession>
<organism evidence="13 14">
    <name type="scientific">Acinetobacter lwoffii</name>
    <dbReference type="NCBI Taxonomy" id="28090"/>
    <lineage>
        <taxon>Bacteria</taxon>
        <taxon>Pseudomonadati</taxon>
        <taxon>Pseudomonadota</taxon>
        <taxon>Gammaproteobacteria</taxon>
        <taxon>Moraxellales</taxon>
        <taxon>Moraxellaceae</taxon>
        <taxon>Acinetobacter</taxon>
    </lineage>
</organism>
<dbReference type="EC" id="2.3.1.174" evidence="4"/>
<proteinExistence type="inferred from homology"/>
<dbReference type="InterPro" id="IPR020610">
    <property type="entry name" value="Thiolase_AS"/>
</dbReference>
<evidence type="ECO:0000256" key="10">
    <source>
        <dbReference type="RuleBase" id="RU003557"/>
    </source>
</evidence>
<gene>
    <name evidence="13" type="ORF">Q8G51_05315</name>
</gene>
<feature type="active site" description="Acyl-thioester intermediate" evidence="9">
    <location>
        <position position="86"/>
    </location>
</feature>
<evidence type="ECO:0000256" key="2">
    <source>
        <dbReference type="ARBA" id="ARBA00005071"/>
    </source>
</evidence>
<feature type="domain" description="Thiolase C-terminal" evidence="12">
    <location>
        <begin position="266"/>
        <end position="387"/>
    </location>
</feature>
<dbReference type="PANTHER" id="PTHR18919">
    <property type="entry name" value="ACETYL-COA C-ACYLTRANSFERASE"/>
    <property type="match status" value="1"/>
</dbReference>
<evidence type="ECO:0000313" key="13">
    <source>
        <dbReference type="EMBL" id="MDP1447248.1"/>
    </source>
</evidence>
<evidence type="ECO:0000256" key="5">
    <source>
        <dbReference type="ARBA" id="ARBA00016181"/>
    </source>
</evidence>
<dbReference type="EMBL" id="JAUUUS010000042">
    <property type="protein sequence ID" value="MDP1447248.1"/>
    <property type="molecule type" value="Genomic_DNA"/>
</dbReference>
<evidence type="ECO:0000259" key="12">
    <source>
        <dbReference type="Pfam" id="PF02803"/>
    </source>
</evidence>
<dbReference type="InterPro" id="IPR020617">
    <property type="entry name" value="Thiolase_C"/>
</dbReference>
<evidence type="ECO:0000259" key="11">
    <source>
        <dbReference type="Pfam" id="PF00108"/>
    </source>
</evidence>
<dbReference type="SUPFAM" id="SSF53901">
    <property type="entry name" value="Thiolase-like"/>
    <property type="match status" value="2"/>
</dbReference>
<dbReference type="Pfam" id="PF00108">
    <property type="entry name" value="Thiolase_N"/>
    <property type="match status" value="1"/>
</dbReference>
<dbReference type="PROSITE" id="PS00099">
    <property type="entry name" value="THIOLASE_3"/>
    <property type="match status" value="1"/>
</dbReference>
<dbReference type="PROSITE" id="PS00098">
    <property type="entry name" value="THIOLASE_1"/>
    <property type="match status" value="1"/>
</dbReference>
<dbReference type="RefSeq" id="WP_148334759.1">
    <property type="nucleotide sequence ID" value="NZ_CABIYT010000015.1"/>
</dbReference>
<dbReference type="Gene3D" id="3.40.47.10">
    <property type="match status" value="2"/>
</dbReference>
<dbReference type="GO" id="GO:0033812">
    <property type="term" value="F:3-oxoadipyl-CoA thiolase activity"/>
    <property type="evidence" value="ECO:0007669"/>
    <property type="project" value="UniProtKB-EC"/>
</dbReference>
<dbReference type="PIRSF" id="PIRSF000429">
    <property type="entry name" value="Ac-CoA_Ac_transf"/>
    <property type="match status" value="1"/>
</dbReference>
<dbReference type="FunFam" id="3.40.47.10:FF:000010">
    <property type="entry name" value="Acetyl-CoA acetyltransferase (Thiolase)"/>
    <property type="match status" value="1"/>
</dbReference>
<evidence type="ECO:0000256" key="9">
    <source>
        <dbReference type="PIRSR" id="PIRSR000429-1"/>
    </source>
</evidence>
<evidence type="ECO:0000256" key="8">
    <source>
        <dbReference type="ARBA" id="ARBA00041222"/>
    </source>
</evidence>
<evidence type="ECO:0000256" key="6">
    <source>
        <dbReference type="ARBA" id="ARBA00022679"/>
    </source>
</evidence>
<feature type="active site" description="Proton acceptor" evidence="9">
    <location>
        <position position="345"/>
    </location>
</feature>
<dbReference type="Pfam" id="PF02803">
    <property type="entry name" value="Thiolase_C"/>
    <property type="match status" value="1"/>
</dbReference>
<comment type="caution">
    <text evidence="13">The sequence shown here is derived from an EMBL/GenBank/DDBJ whole genome shotgun (WGS) entry which is preliminary data.</text>
</comment>
<dbReference type="InterPro" id="IPR016039">
    <property type="entry name" value="Thiolase-like"/>
</dbReference>
<dbReference type="NCBIfam" id="TIGR01930">
    <property type="entry name" value="AcCoA-C-Actrans"/>
    <property type="match status" value="1"/>
</dbReference>
<dbReference type="InterPro" id="IPR020615">
    <property type="entry name" value="Thiolase_acyl_enz_int_AS"/>
</dbReference>
<dbReference type="InterPro" id="IPR020616">
    <property type="entry name" value="Thiolase_N"/>
</dbReference>
<feature type="active site" description="Proton acceptor" evidence="9">
    <location>
        <position position="375"/>
    </location>
</feature>